<protein>
    <submittedName>
        <fullName evidence="2">Uncharacterized protein</fullName>
    </submittedName>
</protein>
<keyword evidence="3" id="KW-1185">Reference proteome</keyword>
<evidence type="ECO:0000313" key="2">
    <source>
        <dbReference type="EMBL" id="KAL0122605.1"/>
    </source>
</evidence>
<reference evidence="2 3" key="1">
    <citation type="submission" date="2023-03" db="EMBL/GenBank/DDBJ databases">
        <title>High recombination rates correlate with genetic variation in Cardiocondyla obscurior ants.</title>
        <authorList>
            <person name="Errbii M."/>
        </authorList>
    </citation>
    <scope>NUCLEOTIDE SEQUENCE [LARGE SCALE GENOMIC DNA]</scope>
    <source>
        <strain evidence="2">Alpha-2009</strain>
        <tissue evidence="2">Whole body</tissue>
    </source>
</reference>
<dbReference type="Proteomes" id="UP001430953">
    <property type="component" value="Unassembled WGS sequence"/>
</dbReference>
<feature type="compositionally biased region" description="Basic residues" evidence="1">
    <location>
        <begin position="1"/>
        <end position="18"/>
    </location>
</feature>
<evidence type="ECO:0000256" key="1">
    <source>
        <dbReference type="SAM" id="MobiDB-lite"/>
    </source>
</evidence>
<proteinExistence type="predicted"/>
<feature type="region of interest" description="Disordered" evidence="1">
    <location>
        <begin position="1"/>
        <end position="32"/>
    </location>
</feature>
<accession>A0AAW2G567</accession>
<evidence type="ECO:0000313" key="3">
    <source>
        <dbReference type="Proteomes" id="UP001430953"/>
    </source>
</evidence>
<dbReference type="AlphaFoldDB" id="A0AAW2G567"/>
<dbReference type="EMBL" id="JADYXP020000006">
    <property type="protein sequence ID" value="KAL0122605.1"/>
    <property type="molecule type" value="Genomic_DNA"/>
</dbReference>
<name>A0AAW2G567_9HYME</name>
<sequence>MSGKRTRGNFGFRYRRAKESRGVNSEAGQNIRDRNCSLTYPDTKGQKCLFIS</sequence>
<comment type="caution">
    <text evidence="2">The sequence shown here is derived from an EMBL/GenBank/DDBJ whole genome shotgun (WGS) entry which is preliminary data.</text>
</comment>
<organism evidence="2 3">
    <name type="scientific">Cardiocondyla obscurior</name>
    <dbReference type="NCBI Taxonomy" id="286306"/>
    <lineage>
        <taxon>Eukaryota</taxon>
        <taxon>Metazoa</taxon>
        <taxon>Ecdysozoa</taxon>
        <taxon>Arthropoda</taxon>
        <taxon>Hexapoda</taxon>
        <taxon>Insecta</taxon>
        <taxon>Pterygota</taxon>
        <taxon>Neoptera</taxon>
        <taxon>Endopterygota</taxon>
        <taxon>Hymenoptera</taxon>
        <taxon>Apocrita</taxon>
        <taxon>Aculeata</taxon>
        <taxon>Formicoidea</taxon>
        <taxon>Formicidae</taxon>
        <taxon>Myrmicinae</taxon>
        <taxon>Cardiocondyla</taxon>
    </lineage>
</organism>
<gene>
    <name evidence="2" type="ORF">PUN28_007362</name>
</gene>